<dbReference type="KEGG" id="halx:M0R89_14145"/>
<dbReference type="Gene3D" id="2.60.40.2240">
    <property type="entry name" value="Acyl-CoA thioester hydrolase/BAAT N-terminal domain"/>
    <property type="match status" value="1"/>
</dbReference>
<evidence type="ECO:0000313" key="4">
    <source>
        <dbReference type="Proteomes" id="UP000830729"/>
    </source>
</evidence>
<feature type="active site" description="Charge relay system" evidence="1">
    <location>
        <position position="395"/>
    </location>
</feature>
<dbReference type="GO" id="GO:0047617">
    <property type="term" value="F:fatty acyl-CoA hydrolase activity"/>
    <property type="evidence" value="ECO:0007669"/>
    <property type="project" value="TreeGrafter"/>
</dbReference>
<dbReference type="Proteomes" id="UP000830729">
    <property type="component" value="Chromosome"/>
</dbReference>
<dbReference type="InterPro" id="IPR016662">
    <property type="entry name" value="Acyl-CoA_thioEstase_long-chain"/>
</dbReference>
<evidence type="ECO:0000313" key="3">
    <source>
        <dbReference type="EMBL" id="UPV73675.1"/>
    </source>
</evidence>
<dbReference type="InterPro" id="IPR029058">
    <property type="entry name" value="AB_hydrolase_fold"/>
</dbReference>
<feature type="domain" description="BAAT/Acyl-CoA thioester hydrolase C-terminal" evidence="2">
    <location>
        <begin position="252"/>
        <end position="474"/>
    </location>
</feature>
<dbReference type="PANTHER" id="PTHR10824">
    <property type="entry name" value="ACYL-COENZYME A THIOESTERASE-RELATED"/>
    <property type="match status" value="1"/>
</dbReference>
<evidence type="ECO:0000259" key="2">
    <source>
        <dbReference type="Pfam" id="PF08840"/>
    </source>
</evidence>
<dbReference type="GeneID" id="72186362"/>
<dbReference type="PIRSF" id="PIRSF016521">
    <property type="entry name" value="Acyl-CoA_hydro"/>
    <property type="match status" value="1"/>
</dbReference>
<dbReference type="PROSITE" id="PS51257">
    <property type="entry name" value="PROKAR_LIPOPROTEIN"/>
    <property type="match status" value="1"/>
</dbReference>
<feature type="active site" description="Charge relay system" evidence="1">
    <location>
        <position position="430"/>
    </location>
</feature>
<dbReference type="GO" id="GO:0006637">
    <property type="term" value="P:acyl-CoA metabolic process"/>
    <property type="evidence" value="ECO:0007669"/>
    <property type="project" value="InterPro"/>
</dbReference>
<dbReference type="Pfam" id="PF08840">
    <property type="entry name" value="BAAT_C"/>
    <property type="match status" value="1"/>
</dbReference>
<dbReference type="EMBL" id="CP096659">
    <property type="protein sequence ID" value="UPV73675.1"/>
    <property type="molecule type" value="Genomic_DNA"/>
</dbReference>
<feature type="active site" description="Charge relay system" evidence="1">
    <location>
        <position position="281"/>
    </location>
</feature>
<proteinExistence type="predicted"/>
<dbReference type="Gene3D" id="3.40.50.1820">
    <property type="entry name" value="alpha/beta hydrolase"/>
    <property type="match status" value="1"/>
</dbReference>
<reference evidence="3 4" key="1">
    <citation type="submission" date="2022-04" db="EMBL/GenBank/DDBJ databases">
        <title>Diverse halophilic archaea isolated from saline environments.</title>
        <authorList>
            <person name="Cui H.-L."/>
        </authorList>
    </citation>
    <scope>NUCLEOTIDE SEQUENCE [LARGE SCALE GENOMIC DNA]</scope>
    <source>
        <strain evidence="3 4">XZYJT49</strain>
    </source>
</reference>
<dbReference type="RefSeq" id="WP_248649727.1">
    <property type="nucleotide sequence ID" value="NZ_CP096659.1"/>
</dbReference>
<name>A0A8U0HRL1_9EURY</name>
<keyword evidence="4" id="KW-1185">Reference proteome</keyword>
<evidence type="ECO:0000256" key="1">
    <source>
        <dbReference type="PIRSR" id="PIRSR016521-1"/>
    </source>
</evidence>
<organism evidence="3 4">
    <name type="scientific">Halorussus limi</name>
    <dbReference type="NCBI Taxonomy" id="2938695"/>
    <lineage>
        <taxon>Archaea</taxon>
        <taxon>Methanobacteriati</taxon>
        <taxon>Methanobacteriota</taxon>
        <taxon>Stenosarchaea group</taxon>
        <taxon>Halobacteria</taxon>
        <taxon>Halobacteriales</taxon>
        <taxon>Haladaptataceae</taxon>
        <taxon>Halorussus</taxon>
    </lineage>
</organism>
<dbReference type="PANTHER" id="PTHR10824:SF17">
    <property type="entry name" value="ACYL-COENZYME A THIOESTERASE 6"/>
    <property type="match status" value="1"/>
</dbReference>
<dbReference type="AlphaFoldDB" id="A0A8U0HRL1"/>
<dbReference type="SUPFAM" id="SSF53474">
    <property type="entry name" value="alpha/beta-Hydrolases"/>
    <property type="match status" value="1"/>
</dbReference>
<gene>
    <name evidence="3" type="ORF">M0R89_14145</name>
</gene>
<sequence>MAWNRRDLLYTAATTGTAALAGCSGASREQGDDPEIRAPDRTLVGRPAGIRLAGFPSETEVALEASATDARGVEFSAAWSLRTDGNGAASLARRVSSKPTDSAARTEWTAMGRGFESPDDPAFEMVLQRLAPRGDASPTPSHFVAGDRAAVDVALTARAGGERRASATTARVVTDSGVSRRTVEDADLVAWLYEPPDGNANGGEPNPGIVTLHGSQAVVPHALSRTLAGHGYAVLALQYIGAEGLPESVAGVPVEYFRRATRWLTDRERVADGRVGFVGISRGVEAALLAAAQFSGETVAVGYSGGGVLGPSVDASATTVTDWASAWTRNGDPLADAAAVRTVFSAVENAGGECETVECVPETVSEWVGDSVRRRALAPVEEIDGPVLLLGGTDDATWPAPALSAMAIDRLDRRGHDAPYRLRVYDGAGHLFGLPYHRYTGEATGPRFGGSPGANAFGAANSWPVVLRYLRAGLQR</sequence>
<accession>A0A8U0HRL1</accession>
<dbReference type="InterPro" id="IPR042490">
    <property type="entry name" value="Thio_Ohase/BAAT_N"/>
</dbReference>
<protein>
    <recommendedName>
        <fullName evidence="2">BAAT/Acyl-CoA thioester hydrolase C-terminal domain-containing protein</fullName>
    </recommendedName>
</protein>
<dbReference type="InterPro" id="IPR014940">
    <property type="entry name" value="BAAT_C"/>
</dbReference>
<dbReference type="GO" id="GO:0006631">
    <property type="term" value="P:fatty acid metabolic process"/>
    <property type="evidence" value="ECO:0007669"/>
    <property type="project" value="TreeGrafter"/>
</dbReference>